<dbReference type="InterPro" id="IPR002716">
    <property type="entry name" value="PIN_dom"/>
</dbReference>
<reference evidence="8" key="1">
    <citation type="submission" date="2016-10" db="EMBL/GenBank/DDBJ databases">
        <authorList>
            <person name="Varghese N."/>
            <person name="Submissions S."/>
        </authorList>
    </citation>
    <scope>NUCLEOTIDE SEQUENCE [LARGE SCALE GENOMIC DNA]</scope>
    <source>
        <strain evidence="8">CGMCC 4.2126</strain>
    </source>
</reference>
<dbReference type="InterPro" id="IPR058652">
    <property type="entry name" value="VapC50_C"/>
</dbReference>
<dbReference type="GO" id="GO:0046872">
    <property type="term" value="F:metal ion binding"/>
    <property type="evidence" value="ECO:0007669"/>
    <property type="project" value="UniProtKB-KW"/>
</dbReference>
<sequence>MTVAFVVVYDANALYGNTLRDLLIRIAQAGLVQARWTNKILDEAIKNLASNRPDIPADKLSRLRDLMNAAVRDCLVEGYEPLMEGLKLPDPDDRHVLAAAIKAGAQVIVTSNLKDFPAEELTVWNLEARSPDDFVLGQIDMDDRIVWACVQQIVDSRVNPPETIEDVLHALENAGLVESVAALRNGRYNM</sequence>
<evidence type="ECO:0000259" key="5">
    <source>
        <dbReference type="Pfam" id="PF13470"/>
    </source>
</evidence>
<dbReference type="AlphaFoldDB" id="A0A1I3XUQ1"/>
<dbReference type="Pfam" id="PF26343">
    <property type="entry name" value="VapC50_C"/>
    <property type="match status" value="1"/>
</dbReference>
<proteinExistence type="predicted"/>
<feature type="domain" description="VapC50 C-terminal" evidence="6">
    <location>
        <begin position="131"/>
        <end position="184"/>
    </location>
</feature>
<dbReference type="Proteomes" id="UP000199111">
    <property type="component" value="Unassembled WGS sequence"/>
</dbReference>
<keyword evidence="4" id="KW-0460">Magnesium</keyword>
<keyword evidence="3" id="KW-0378">Hydrolase</keyword>
<dbReference type="GO" id="GO:0016787">
    <property type="term" value="F:hydrolase activity"/>
    <property type="evidence" value="ECO:0007669"/>
    <property type="project" value="UniProtKB-KW"/>
</dbReference>
<evidence type="ECO:0000256" key="4">
    <source>
        <dbReference type="ARBA" id="ARBA00022842"/>
    </source>
</evidence>
<dbReference type="EMBL" id="FOQY01000020">
    <property type="protein sequence ID" value="SFK23250.1"/>
    <property type="molecule type" value="Genomic_DNA"/>
</dbReference>
<dbReference type="GO" id="GO:0004518">
    <property type="term" value="F:nuclease activity"/>
    <property type="evidence" value="ECO:0007669"/>
    <property type="project" value="UniProtKB-KW"/>
</dbReference>
<accession>A0A1I3XUQ1</accession>
<keyword evidence="1" id="KW-0540">Nuclease</keyword>
<feature type="domain" description="PIN" evidence="5">
    <location>
        <begin position="7"/>
        <end position="113"/>
    </location>
</feature>
<dbReference type="InterPro" id="IPR029060">
    <property type="entry name" value="PIN-like_dom_sf"/>
</dbReference>
<evidence type="ECO:0000313" key="7">
    <source>
        <dbReference type="EMBL" id="SFK23250.1"/>
    </source>
</evidence>
<dbReference type="SUPFAM" id="SSF88723">
    <property type="entry name" value="PIN domain-like"/>
    <property type="match status" value="1"/>
</dbReference>
<dbReference type="Pfam" id="PF13470">
    <property type="entry name" value="PIN_3"/>
    <property type="match status" value="1"/>
</dbReference>
<evidence type="ECO:0000313" key="8">
    <source>
        <dbReference type="Proteomes" id="UP000199111"/>
    </source>
</evidence>
<keyword evidence="8" id="KW-1185">Reference proteome</keyword>
<keyword evidence="2" id="KW-0479">Metal-binding</keyword>
<evidence type="ECO:0000256" key="3">
    <source>
        <dbReference type="ARBA" id="ARBA00022801"/>
    </source>
</evidence>
<evidence type="ECO:0000256" key="2">
    <source>
        <dbReference type="ARBA" id="ARBA00022723"/>
    </source>
</evidence>
<evidence type="ECO:0000256" key="1">
    <source>
        <dbReference type="ARBA" id="ARBA00022722"/>
    </source>
</evidence>
<gene>
    <name evidence="7" type="ORF">SAMN05216275_12036</name>
</gene>
<protein>
    <submittedName>
        <fullName evidence="7">PIN domain-containing protein</fullName>
    </submittedName>
</protein>
<evidence type="ECO:0000259" key="6">
    <source>
        <dbReference type="Pfam" id="PF26343"/>
    </source>
</evidence>
<name>A0A1I3XUQ1_9ACTN</name>
<organism evidence="7 8">
    <name type="scientific">Streptosporangium canum</name>
    <dbReference type="NCBI Taxonomy" id="324952"/>
    <lineage>
        <taxon>Bacteria</taxon>
        <taxon>Bacillati</taxon>
        <taxon>Actinomycetota</taxon>
        <taxon>Actinomycetes</taxon>
        <taxon>Streptosporangiales</taxon>
        <taxon>Streptosporangiaceae</taxon>
        <taxon>Streptosporangium</taxon>
    </lineage>
</organism>